<evidence type="ECO:0000256" key="1">
    <source>
        <dbReference type="SAM" id="MobiDB-lite"/>
    </source>
</evidence>
<proteinExistence type="predicted"/>
<dbReference type="PANTHER" id="PTHR47848">
    <property type="entry name" value="ADENINE NUCLEOTIDE ALPHA HYDROLASES-LIKE SUPERFAMILY PROTEIN"/>
    <property type="match status" value="1"/>
</dbReference>
<comment type="caution">
    <text evidence="2">The sequence shown here is derived from an EMBL/GenBank/DDBJ whole genome shotgun (WGS) entry which is preliminary data.</text>
</comment>
<dbReference type="Proteomes" id="UP000631114">
    <property type="component" value="Unassembled WGS sequence"/>
</dbReference>
<dbReference type="PANTHER" id="PTHR47848:SF1">
    <property type="entry name" value="ADENINE NUCLEOTIDE ALPHA HYDROLASES-LIKE SUPERFAMILY PROTEIN"/>
    <property type="match status" value="1"/>
</dbReference>
<sequence>MGGQPKCLELNPVMSIGGHPCIQFIDPKVDNRDFKGETRDIYAESRVEPQSEQLKELEAGKQEDTSTLCGTGSCCNNTMFEWMAKVEIVVREGDQDGRTIASTISEVSTSDLVLGLHDQSFLHR</sequence>
<name>A0A835M2Q6_9MAGN</name>
<accession>A0A835M2Q6</accession>
<gene>
    <name evidence="2" type="ORF">IFM89_036642</name>
</gene>
<feature type="region of interest" description="Disordered" evidence="1">
    <location>
        <begin position="42"/>
        <end position="62"/>
    </location>
</feature>
<evidence type="ECO:0000313" key="3">
    <source>
        <dbReference type="Proteomes" id="UP000631114"/>
    </source>
</evidence>
<dbReference type="AlphaFoldDB" id="A0A835M2Q6"/>
<organism evidence="2 3">
    <name type="scientific">Coptis chinensis</name>
    <dbReference type="NCBI Taxonomy" id="261450"/>
    <lineage>
        <taxon>Eukaryota</taxon>
        <taxon>Viridiplantae</taxon>
        <taxon>Streptophyta</taxon>
        <taxon>Embryophyta</taxon>
        <taxon>Tracheophyta</taxon>
        <taxon>Spermatophyta</taxon>
        <taxon>Magnoliopsida</taxon>
        <taxon>Ranunculales</taxon>
        <taxon>Ranunculaceae</taxon>
        <taxon>Coptidoideae</taxon>
        <taxon>Coptis</taxon>
    </lineage>
</organism>
<dbReference type="OrthoDB" id="1901889at2759"/>
<evidence type="ECO:0000313" key="2">
    <source>
        <dbReference type="EMBL" id="KAF9617483.1"/>
    </source>
</evidence>
<dbReference type="EMBL" id="JADFTS010000003">
    <property type="protein sequence ID" value="KAF9617483.1"/>
    <property type="molecule type" value="Genomic_DNA"/>
</dbReference>
<reference evidence="2 3" key="1">
    <citation type="submission" date="2020-10" db="EMBL/GenBank/DDBJ databases">
        <title>The Coptis chinensis genome and diversification of protoberbering-type alkaloids.</title>
        <authorList>
            <person name="Wang B."/>
            <person name="Shu S."/>
            <person name="Song C."/>
            <person name="Liu Y."/>
        </authorList>
    </citation>
    <scope>NUCLEOTIDE SEQUENCE [LARGE SCALE GENOMIC DNA]</scope>
    <source>
        <strain evidence="2">HL-2020</strain>
        <tissue evidence="2">Leaf</tissue>
    </source>
</reference>
<keyword evidence="3" id="KW-1185">Reference proteome</keyword>
<protein>
    <submittedName>
        <fullName evidence="2">Uncharacterized protein</fullName>
    </submittedName>
</protein>